<dbReference type="PANTHER" id="PTHR23519">
    <property type="entry name" value="AUTOPHAGY-RELATED PROTEIN 22"/>
    <property type="match status" value="1"/>
</dbReference>
<evidence type="ECO:0008006" key="8">
    <source>
        <dbReference type="Google" id="ProtNLM"/>
    </source>
</evidence>
<dbReference type="SUPFAM" id="SSF103473">
    <property type="entry name" value="MFS general substrate transporter"/>
    <property type="match status" value="1"/>
</dbReference>
<feature type="transmembrane region" description="Helical" evidence="6">
    <location>
        <begin position="405"/>
        <end position="422"/>
    </location>
</feature>
<feature type="transmembrane region" description="Helical" evidence="6">
    <location>
        <begin position="337"/>
        <end position="358"/>
    </location>
</feature>
<evidence type="ECO:0000256" key="1">
    <source>
        <dbReference type="ARBA" id="ARBA00004127"/>
    </source>
</evidence>
<evidence type="ECO:0000256" key="6">
    <source>
        <dbReference type="SAM" id="Phobius"/>
    </source>
</evidence>
<dbReference type="InterPro" id="IPR050495">
    <property type="entry name" value="ATG22/LtaA_families"/>
</dbReference>
<feature type="transmembrane region" description="Helical" evidence="6">
    <location>
        <begin position="370"/>
        <end position="393"/>
    </location>
</feature>
<dbReference type="GO" id="GO:0012505">
    <property type="term" value="C:endomembrane system"/>
    <property type="evidence" value="ECO:0007669"/>
    <property type="project" value="UniProtKB-SubCell"/>
</dbReference>
<dbReference type="PANTHER" id="PTHR23519:SF1">
    <property type="entry name" value="AUTOPHAGY-RELATED PROTEIN 22"/>
    <property type="match status" value="1"/>
</dbReference>
<evidence type="ECO:0000256" key="4">
    <source>
        <dbReference type="ARBA" id="ARBA00022989"/>
    </source>
</evidence>
<feature type="transmembrane region" description="Helical" evidence="6">
    <location>
        <begin position="192"/>
        <end position="212"/>
    </location>
</feature>
<reference evidence="7" key="1">
    <citation type="submission" date="2020-01" db="EMBL/GenBank/DDBJ databases">
        <authorList>
            <person name="Meier V. D."/>
            <person name="Meier V D."/>
        </authorList>
    </citation>
    <scope>NUCLEOTIDE SEQUENCE</scope>
    <source>
        <strain evidence="7">HLG_WM_MAG_10</strain>
    </source>
</reference>
<dbReference type="EMBL" id="CACVAQ010000090">
    <property type="protein sequence ID" value="CAA6803745.1"/>
    <property type="molecule type" value="Genomic_DNA"/>
</dbReference>
<feature type="transmembrane region" description="Helical" evidence="6">
    <location>
        <begin position="311"/>
        <end position="331"/>
    </location>
</feature>
<dbReference type="Gene3D" id="1.20.1250.20">
    <property type="entry name" value="MFS general substrate transporter like domains"/>
    <property type="match status" value="1"/>
</dbReference>
<keyword evidence="3 6" id="KW-0812">Transmembrane</keyword>
<feature type="transmembrane region" description="Helical" evidence="6">
    <location>
        <begin position="117"/>
        <end position="136"/>
    </location>
</feature>
<evidence type="ECO:0000256" key="5">
    <source>
        <dbReference type="ARBA" id="ARBA00023136"/>
    </source>
</evidence>
<keyword evidence="5 6" id="KW-0472">Membrane</keyword>
<keyword evidence="2" id="KW-0813">Transport</keyword>
<evidence type="ECO:0000256" key="3">
    <source>
        <dbReference type="ARBA" id="ARBA00022692"/>
    </source>
</evidence>
<name>A0A6S6SLB3_9BACT</name>
<feature type="transmembrane region" description="Helical" evidence="6">
    <location>
        <begin position="95"/>
        <end position="111"/>
    </location>
</feature>
<feature type="transmembrane region" description="Helical" evidence="6">
    <location>
        <begin position="47"/>
        <end position="74"/>
    </location>
</feature>
<comment type="subcellular location">
    <subcellularLocation>
        <location evidence="1">Endomembrane system</location>
        <topology evidence="1">Multi-pass membrane protein</topology>
    </subcellularLocation>
</comment>
<organism evidence="7">
    <name type="scientific">uncultured Aureispira sp</name>
    <dbReference type="NCBI Taxonomy" id="1331704"/>
    <lineage>
        <taxon>Bacteria</taxon>
        <taxon>Pseudomonadati</taxon>
        <taxon>Bacteroidota</taxon>
        <taxon>Saprospiria</taxon>
        <taxon>Saprospirales</taxon>
        <taxon>Saprospiraceae</taxon>
        <taxon>Aureispira</taxon>
        <taxon>environmental samples</taxon>
    </lineage>
</organism>
<protein>
    <recommendedName>
        <fullName evidence="8">MFS transporter</fullName>
    </recommendedName>
</protein>
<evidence type="ECO:0000313" key="7">
    <source>
        <dbReference type="EMBL" id="CAA6803745.1"/>
    </source>
</evidence>
<dbReference type="InterPro" id="IPR036259">
    <property type="entry name" value="MFS_trans_sf"/>
</dbReference>
<sequence length="450" mass="49448">MEKNNKKLINAWSSYDWSNSVYNLIVTTAIFPTYYEQVTKEAFGGEIVSFFGLTISSGVLFTYAISLSFLIIVLTSPILSGIADYIGGKKRFMQFFTYLGSISCMGLYFFEGANIEYGIMCSILASVGYAGSLVFYNGFLPEIATPDQMDSVSAKGFTFGYIGSVILLVINLALILAPDTFGFSDTGSATKFGFLLVGLWWMGFAQISFYYLKDRPTGNKISSKVLGLGLTELGKVFTEIKARPTMKKFLLSFFFYSMGVLTVMLLAPLFGSKEVGIDSIEMIVVVLILQILAIFGAYFFSWLSSKKGSRFAISCILIMWIGVCITCYFLTIKIGFYIVAGIVGFGMGGVQSISRSTYARLIPKATKDTASYFSFFDITEKLAIVIGSFSFGFINQVTGSMRNSMLFMTVFFAIGFIILQLTDLEADMKKVTEAGAVDDALDKALDAQSV</sequence>
<dbReference type="Pfam" id="PF11700">
    <property type="entry name" value="ATG22"/>
    <property type="match status" value="1"/>
</dbReference>
<gene>
    <name evidence="7" type="ORF">HELGO_WM32869</name>
</gene>
<evidence type="ECO:0000256" key="2">
    <source>
        <dbReference type="ARBA" id="ARBA00022448"/>
    </source>
</evidence>
<keyword evidence="4 6" id="KW-1133">Transmembrane helix</keyword>
<proteinExistence type="predicted"/>
<feature type="transmembrane region" description="Helical" evidence="6">
    <location>
        <begin position="157"/>
        <end position="177"/>
    </location>
</feature>
<feature type="transmembrane region" description="Helical" evidence="6">
    <location>
        <begin position="20"/>
        <end position="35"/>
    </location>
</feature>
<feature type="transmembrane region" description="Helical" evidence="6">
    <location>
        <begin position="282"/>
        <end position="304"/>
    </location>
</feature>
<accession>A0A6S6SLB3</accession>
<dbReference type="AlphaFoldDB" id="A0A6S6SLB3"/>
<feature type="transmembrane region" description="Helical" evidence="6">
    <location>
        <begin position="249"/>
        <end position="270"/>
    </location>
</feature>
<dbReference type="InterPro" id="IPR024671">
    <property type="entry name" value="Atg22-like"/>
</dbReference>